<dbReference type="GeneID" id="8681378"/>
<dbReference type="InParanoid" id="D1YYH1"/>
<reference evidence="2 3" key="1">
    <citation type="journal article" date="2007" name="Appl. Environ. Microbiol.">
        <title>Isolation of key methanogens for global methane emission from rice paddy fields: a novel isolate affiliated with the clone cluster rice cluster I.</title>
        <authorList>
            <person name="Sakai S."/>
            <person name="Imachi H."/>
            <person name="Sekiguchi Y."/>
            <person name="Ohashi A."/>
            <person name="Harada H."/>
            <person name="Kamagata Y."/>
        </authorList>
    </citation>
    <scope>NUCLEOTIDE SEQUENCE [LARGE SCALE GENOMIC DNA]</scope>
    <source>
        <strain evidence="3">DSM 17711 / JCM 13418 / NBRC 101707 / SANAE</strain>
    </source>
</reference>
<sequence length="384" mass="43625">MLDLRLLSRELLDRKSEILDFDQKDSDVLEKYREKLPMLDSLDKNANARLPVYSGSKFLEDGPLVRPFKKRFVNRADATDWALEVLKGKTVAAVDGSQVFASRRYSVPIGLTQAGLVINKHTGVDGFSTSYKMSLITPSEFEAYKGTSAFSETPVSLRRHQLECEQICEFMRSNPGDIVFLDGSLVLSFINELADEKIRMNYVDAIVSVLRTSEETKTPVAAYTDMPLNKDIVTLMKKYFHLPPVSHLSDVHLIRGKLNWADRTRTFISDRDDKSRENKSVLDLYGPYRDSVAFFYIQSSGGLPSKVEFPEWAYEAGMADRIADVVRAECIIRPGYPDIIHRAHEYTAISQDEAEQFSRILDHFAAANRIKIYKSAKEINKKVT</sequence>
<reference evidence="2 3" key="2">
    <citation type="journal article" date="2008" name="Int. J. Syst. Evol. Microbiol.">
        <title>Methanocella paludicola gen. nov., sp. nov., a methane-producing archaeon, the first isolate of the lineage 'Rice Cluster I', and proposal of the new archaeal order Methanocellales ord. nov.</title>
        <authorList>
            <person name="Sakai S."/>
            <person name="Imachi H."/>
            <person name="Hanada S."/>
            <person name="Ohashi A."/>
            <person name="Harada H."/>
            <person name="Kamagata Y."/>
        </authorList>
    </citation>
    <scope>NUCLEOTIDE SEQUENCE [LARGE SCALE GENOMIC DNA]</scope>
    <source>
        <strain evidence="3">DSM 17711 / JCM 13418 / NBRC 101707 / SANAE</strain>
    </source>
</reference>
<evidence type="ECO:0000313" key="3">
    <source>
        <dbReference type="Proteomes" id="UP000001882"/>
    </source>
</evidence>
<protein>
    <recommendedName>
        <fullName evidence="1">NurA domain-containing protein</fullName>
    </recommendedName>
</protein>
<organism evidence="2 3">
    <name type="scientific">Methanocella paludicola (strain DSM 17711 / JCM 13418 / NBRC 101707 / SANAE)</name>
    <dbReference type="NCBI Taxonomy" id="304371"/>
    <lineage>
        <taxon>Archaea</taxon>
        <taxon>Methanobacteriati</taxon>
        <taxon>Methanobacteriota</taxon>
        <taxon>Stenosarchaea group</taxon>
        <taxon>Methanomicrobia</taxon>
        <taxon>Methanocellales</taxon>
        <taxon>Methanocellaceae</taxon>
        <taxon>Methanocella</taxon>
    </lineage>
</organism>
<evidence type="ECO:0000259" key="1">
    <source>
        <dbReference type="SMART" id="SM00933"/>
    </source>
</evidence>
<dbReference type="RefSeq" id="WP_012900172.1">
    <property type="nucleotide sequence ID" value="NC_013665.1"/>
</dbReference>
<dbReference type="OrthoDB" id="191284at2157"/>
<dbReference type="SMART" id="SM00933">
    <property type="entry name" value="NurA"/>
    <property type="match status" value="1"/>
</dbReference>
<dbReference type="eggNOG" id="arCOG00367">
    <property type="taxonomic scope" value="Archaea"/>
</dbReference>
<gene>
    <name evidence="2" type="ordered locus">MCP_1421</name>
</gene>
<dbReference type="EMBL" id="AP011532">
    <property type="protein sequence ID" value="BAI61493.1"/>
    <property type="molecule type" value="Genomic_DNA"/>
</dbReference>
<dbReference type="InterPro" id="IPR018977">
    <property type="entry name" value="NurA_domain"/>
</dbReference>
<keyword evidence="3" id="KW-1185">Reference proteome</keyword>
<reference evidence="3" key="3">
    <citation type="journal article" date="2011" name="PLoS ONE">
        <title>Genome sequence of a mesophilic hydrogenotrophic methanogen Methanocella paludicola, the first cultivated representative of the order Methanocellales.</title>
        <authorList>
            <person name="Sakai S."/>
            <person name="Takaki Y."/>
            <person name="Shimamura S."/>
            <person name="Sekine M."/>
            <person name="Tajima T."/>
            <person name="Kosugi H."/>
            <person name="Ichikawa N."/>
            <person name="Tasumi E."/>
            <person name="Hiraki A.T."/>
            <person name="Shimizu A."/>
            <person name="Kato Y."/>
            <person name="Nishiko R."/>
            <person name="Mori K."/>
            <person name="Fujita N."/>
            <person name="Imachi H."/>
            <person name="Takai K."/>
        </authorList>
    </citation>
    <scope>NUCLEOTIDE SEQUENCE [LARGE SCALE GENOMIC DNA]</scope>
    <source>
        <strain evidence="3">DSM 17711 / JCM 13418 / NBRC 101707 / SANAE</strain>
    </source>
</reference>
<dbReference type="AlphaFoldDB" id="D1YYH1"/>
<dbReference type="Proteomes" id="UP000001882">
    <property type="component" value="Chromosome"/>
</dbReference>
<dbReference type="KEGG" id="mpd:MCP_1421"/>
<dbReference type="Pfam" id="PF09376">
    <property type="entry name" value="NurA"/>
    <property type="match status" value="1"/>
</dbReference>
<evidence type="ECO:0000313" key="2">
    <source>
        <dbReference type="EMBL" id="BAI61493.1"/>
    </source>
</evidence>
<accession>D1YYH1</accession>
<dbReference type="STRING" id="304371.MCP_1421"/>
<name>D1YYH1_METPS</name>
<proteinExistence type="predicted"/>
<feature type="domain" description="NurA" evidence="1">
    <location>
        <begin position="89"/>
        <end position="349"/>
    </location>
</feature>